<evidence type="ECO:0000313" key="3">
    <source>
        <dbReference type="EMBL" id="OJA09588.1"/>
    </source>
</evidence>
<dbReference type="AlphaFoldDB" id="A0A1J8QCV1"/>
<feature type="region of interest" description="Disordered" evidence="1">
    <location>
        <begin position="502"/>
        <end position="548"/>
    </location>
</feature>
<organism evidence="3 4">
    <name type="scientific">Rhizopogon vesiculosus</name>
    <dbReference type="NCBI Taxonomy" id="180088"/>
    <lineage>
        <taxon>Eukaryota</taxon>
        <taxon>Fungi</taxon>
        <taxon>Dikarya</taxon>
        <taxon>Basidiomycota</taxon>
        <taxon>Agaricomycotina</taxon>
        <taxon>Agaricomycetes</taxon>
        <taxon>Agaricomycetidae</taxon>
        <taxon>Boletales</taxon>
        <taxon>Suillineae</taxon>
        <taxon>Rhizopogonaceae</taxon>
        <taxon>Rhizopogon</taxon>
    </lineage>
</organism>
<sequence length="548" mass="61532">MGTRGYYVYRYRKIYIVHYNHCDSYPDALGVEMLQCMQSYNAITKKKQELGKILDKSKGRYYLNSDNDYVSNERPQNDLFIEWIYEIDLDRNIFHVNGIPFFDLECLPDTNAFLEYISKDHYGLVACSPVCPPKNRYKRPAPQVVDNSDLATYHSLVCTSTQATLSDLLPISDVLSPDEHVRVSLLETLVGQCMFRPRIASAIYELGLVSSHDQLTDNLWLVACAMANFAFVPQIFDAGVISHPTMKRKEFTWVRDDTVVCISTHLDDEQCLQACLSRLINAILEQKDNPGDYFGVAFSVFHCAIVKVVKDAHLKTFSHTAALEFLPSFFADSPSTPGITALARLGYRIDPALFVRFVEISRQPGTGEGEDEKSQATDDTPPNTSCAVLPLELWCEVALNLQLPDLLTFGLASKSCREIASMVLRYPHVCGYRLVSVAKEKPKGLLRQYVFLRIACFSAVRARVPATVLVGLQSNKWLAGSMSVPFYCAKSPLSMHVTEIQPEVAKENLVEDEGDEEGDEDEYNEEDEGDDDDDDGDGDGDEWNFSGS</sequence>
<keyword evidence="4" id="KW-1185">Reference proteome</keyword>
<evidence type="ECO:0000259" key="2">
    <source>
        <dbReference type="Pfam" id="PF00646"/>
    </source>
</evidence>
<evidence type="ECO:0000313" key="4">
    <source>
        <dbReference type="Proteomes" id="UP000183567"/>
    </source>
</evidence>
<feature type="compositionally biased region" description="Acidic residues" evidence="1">
    <location>
        <begin position="510"/>
        <end position="542"/>
    </location>
</feature>
<dbReference type="STRING" id="180088.A0A1J8QCV1"/>
<comment type="caution">
    <text evidence="3">The sequence shown here is derived from an EMBL/GenBank/DDBJ whole genome shotgun (WGS) entry which is preliminary data.</text>
</comment>
<protein>
    <recommendedName>
        <fullName evidence="2">F-box domain-containing protein</fullName>
    </recommendedName>
</protein>
<reference evidence="3 4" key="1">
    <citation type="submission" date="2016-03" db="EMBL/GenBank/DDBJ databases">
        <title>Comparative genomics of the ectomycorrhizal sister species Rhizopogon vinicolor and Rhizopogon vesiculosus (Basidiomycota: Boletales) reveals a divergence of the mating type B locus.</title>
        <authorList>
            <person name="Mujic A.B."/>
            <person name="Kuo A."/>
            <person name="Tritt A."/>
            <person name="Lipzen A."/>
            <person name="Chen C."/>
            <person name="Johnson J."/>
            <person name="Sharma A."/>
            <person name="Barry K."/>
            <person name="Grigoriev I.V."/>
            <person name="Spatafora J.W."/>
        </authorList>
    </citation>
    <scope>NUCLEOTIDE SEQUENCE [LARGE SCALE GENOMIC DNA]</scope>
    <source>
        <strain evidence="3 4">AM-OR11-056</strain>
    </source>
</reference>
<name>A0A1J8QCV1_9AGAM</name>
<accession>A0A1J8QCV1</accession>
<feature type="domain" description="F-box" evidence="2">
    <location>
        <begin position="389"/>
        <end position="426"/>
    </location>
</feature>
<dbReference type="EMBL" id="LVVM01005868">
    <property type="protein sequence ID" value="OJA09588.1"/>
    <property type="molecule type" value="Genomic_DNA"/>
</dbReference>
<proteinExistence type="predicted"/>
<dbReference type="Pfam" id="PF00646">
    <property type="entry name" value="F-box"/>
    <property type="match status" value="1"/>
</dbReference>
<dbReference type="InterPro" id="IPR001810">
    <property type="entry name" value="F-box_dom"/>
</dbReference>
<feature type="region of interest" description="Disordered" evidence="1">
    <location>
        <begin position="364"/>
        <end position="383"/>
    </location>
</feature>
<dbReference type="Proteomes" id="UP000183567">
    <property type="component" value="Unassembled WGS sequence"/>
</dbReference>
<gene>
    <name evidence="3" type="ORF">AZE42_06665</name>
</gene>
<dbReference type="OrthoDB" id="3229878at2759"/>
<evidence type="ECO:0000256" key="1">
    <source>
        <dbReference type="SAM" id="MobiDB-lite"/>
    </source>
</evidence>